<feature type="compositionally biased region" description="Polar residues" evidence="9">
    <location>
        <begin position="521"/>
        <end position="533"/>
    </location>
</feature>
<evidence type="ECO:0000256" key="6">
    <source>
        <dbReference type="ARBA" id="ARBA00023065"/>
    </source>
</evidence>
<evidence type="ECO:0000256" key="3">
    <source>
        <dbReference type="ARBA" id="ARBA00022475"/>
    </source>
</evidence>
<evidence type="ECO:0000256" key="2">
    <source>
        <dbReference type="ARBA" id="ARBA00022448"/>
    </source>
</evidence>
<evidence type="ECO:0000256" key="4">
    <source>
        <dbReference type="ARBA" id="ARBA00022692"/>
    </source>
</evidence>
<gene>
    <name evidence="11" type="ORF">GMARGA_LOCUS3325</name>
</gene>
<feature type="coiled-coil region" evidence="8">
    <location>
        <begin position="698"/>
        <end position="725"/>
    </location>
</feature>
<evidence type="ECO:0000256" key="1">
    <source>
        <dbReference type="ARBA" id="ARBA00004651"/>
    </source>
</evidence>
<evidence type="ECO:0000313" key="12">
    <source>
        <dbReference type="Proteomes" id="UP000789901"/>
    </source>
</evidence>
<keyword evidence="8" id="KW-0175">Coiled coil</keyword>
<sequence length="767" mass="87227">MPANPKSKRLHRGWWSSLIERHGWGYPDALKIQGSVLVNVIPILAFITGWATLLTVLYMVVGITSLAVSANLTASVAVVVALLLAFRTNNSYNQYNEGRRLFTSMCTVVRNCTRILWIGGKENDESDHREKEDHIKLLLAYVIAVKHHIRYEFGIHWPDLVDLLPDGFQKTYYDGSAVQQETSDDSLLSQLPIRTISSKIPPTMYKAKVSKYSKEKKKKLYKVEELAEVDASMSLPLEIVFHLNLYFVQMRKEDKLQAAKFGSLASGLDELIEILGSLERIGSTPLPVAYNVHLKQACVLYMIALPFTILADLDWFTIPTMALVSFIFFGILAVGSEIENPFGYDDNDLPLDEYCKDLEAEVKYLQRHLPSGLKKVYILEVYHNCPGSSIGRAQPPLQIRVRNDTNPMQQQLLRPLQPQQRSPTNSNIYNTNESGQSIFQNNKSNLHQENKSEMKFSTVPLDGLHSVDIKYENNNKNSLPNQGWTSSSNASENPNLRQRAPQSPTDTNNSKNSDVKKEQSSEGQTKQAQSQNLLSTTSDTVLKGTVLYKRLANILETSPGFKNNGPTIASYLRHYSTQIMEAGQAFEDMYRQGDLVFWILDREINQILEKLKPNIFGQIFFKDDDPAFFKERIKDMMQVVDLFKSKVTAAIRAVRVADSIRDQTEKGLFRGIKIEAEKFVKLGTRQNDYRIGNSPYISDELIIDVENTKKDLEQAEEILDMLYRSECHEKFSKRDVIDDGIDNGFGANFDSKNEIDDYVKTDHDDYY</sequence>
<dbReference type="Proteomes" id="UP000789901">
    <property type="component" value="Unassembled WGS sequence"/>
</dbReference>
<feature type="compositionally biased region" description="Polar residues" evidence="9">
    <location>
        <begin position="474"/>
        <end position="512"/>
    </location>
</feature>
<protein>
    <submittedName>
        <fullName evidence="11">26835_t:CDS:1</fullName>
    </submittedName>
</protein>
<evidence type="ECO:0000256" key="10">
    <source>
        <dbReference type="SAM" id="Phobius"/>
    </source>
</evidence>
<dbReference type="PANTHER" id="PTHR33281:SF19">
    <property type="entry name" value="VOLTAGE-DEPENDENT ANION CHANNEL-FORMING PROTEIN YNEE"/>
    <property type="match status" value="1"/>
</dbReference>
<evidence type="ECO:0000256" key="8">
    <source>
        <dbReference type="SAM" id="Coils"/>
    </source>
</evidence>
<organism evidence="11 12">
    <name type="scientific">Gigaspora margarita</name>
    <dbReference type="NCBI Taxonomy" id="4874"/>
    <lineage>
        <taxon>Eukaryota</taxon>
        <taxon>Fungi</taxon>
        <taxon>Fungi incertae sedis</taxon>
        <taxon>Mucoromycota</taxon>
        <taxon>Glomeromycotina</taxon>
        <taxon>Glomeromycetes</taxon>
        <taxon>Diversisporales</taxon>
        <taxon>Gigasporaceae</taxon>
        <taxon>Gigaspora</taxon>
    </lineage>
</organism>
<dbReference type="InterPro" id="IPR044669">
    <property type="entry name" value="YneE/VCCN1/2-like"/>
</dbReference>
<evidence type="ECO:0000256" key="9">
    <source>
        <dbReference type="SAM" id="MobiDB-lite"/>
    </source>
</evidence>
<feature type="region of interest" description="Disordered" evidence="9">
    <location>
        <begin position="413"/>
        <end position="438"/>
    </location>
</feature>
<feature type="transmembrane region" description="Helical" evidence="10">
    <location>
        <begin position="36"/>
        <end position="60"/>
    </location>
</feature>
<evidence type="ECO:0000256" key="5">
    <source>
        <dbReference type="ARBA" id="ARBA00022989"/>
    </source>
</evidence>
<proteinExistence type="predicted"/>
<keyword evidence="4 10" id="KW-0812">Transmembrane</keyword>
<feature type="compositionally biased region" description="Polar residues" evidence="9">
    <location>
        <begin position="422"/>
        <end position="438"/>
    </location>
</feature>
<accession>A0ABM8W4R4</accession>
<feature type="transmembrane region" description="Helical" evidence="10">
    <location>
        <begin position="288"/>
        <end position="309"/>
    </location>
</feature>
<dbReference type="EMBL" id="CAJVQB010001185">
    <property type="protein sequence ID" value="CAG8524603.1"/>
    <property type="molecule type" value="Genomic_DNA"/>
</dbReference>
<keyword evidence="2" id="KW-0813">Transport</keyword>
<dbReference type="PANTHER" id="PTHR33281">
    <property type="entry name" value="UPF0187 PROTEIN YNEE"/>
    <property type="match status" value="1"/>
</dbReference>
<keyword evidence="5 10" id="KW-1133">Transmembrane helix</keyword>
<keyword evidence="7 10" id="KW-0472">Membrane</keyword>
<name>A0ABM8W4R4_GIGMA</name>
<keyword evidence="12" id="KW-1185">Reference proteome</keyword>
<reference evidence="11 12" key="1">
    <citation type="submission" date="2021-06" db="EMBL/GenBank/DDBJ databases">
        <authorList>
            <person name="Kallberg Y."/>
            <person name="Tangrot J."/>
            <person name="Rosling A."/>
        </authorList>
    </citation>
    <scope>NUCLEOTIDE SEQUENCE [LARGE SCALE GENOMIC DNA]</scope>
    <source>
        <strain evidence="11 12">120-4 pot B 10/14</strain>
    </source>
</reference>
<keyword evidence="3" id="KW-1003">Cell membrane</keyword>
<comment type="subcellular location">
    <subcellularLocation>
        <location evidence="1">Cell membrane</location>
        <topology evidence="1">Multi-pass membrane protein</topology>
    </subcellularLocation>
</comment>
<keyword evidence="6" id="KW-0406">Ion transport</keyword>
<feature type="transmembrane region" description="Helical" evidence="10">
    <location>
        <begin position="66"/>
        <end position="86"/>
    </location>
</feature>
<comment type="caution">
    <text evidence="11">The sequence shown here is derived from an EMBL/GenBank/DDBJ whole genome shotgun (WGS) entry which is preliminary data.</text>
</comment>
<feature type="region of interest" description="Disordered" evidence="9">
    <location>
        <begin position="472"/>
        <end position="533"/>
    </location>
</feature>
<evidence type="ECO:0000313" key="11">
    <source>
        <dbReference type="EMBL" id="CAG8524603.1"/>
    </source>
</evidence>
<dbReference type="Pfam" id="PF25539">
    <property type="entry name" value="Bestrophin_2"/>
    <property type="match status" value="1"/>
</dbReference>
<evidence type="ECO:0000256" key="7">
    <source>
        <dbReference type="ARBA" id="ARBA00023136"/>
    </source>
</evidence>